<comment type="caution">
    <text evidence="1">The sequence shown here is derived from an EMBL/GenBank/DDBJ whole genome shotgun (WGS) entry which is preliminary data.</text>
</comment>
<evidence type="ECO:0000313" key="1">
    <source>
        <dbReference type="EMBL" id="KAF5094289.1"/>
    </source>
</evidence>
<protein>
    <submittedName>
        <fullName evidence="1">Uncharacterized protein</fullName>
    </submittedName>
</protein>
<sequence>MARLVNLEILTFFLGIGHSIVTQILKKEPTAKVVGVSRSEEPLKQLASEYPERFVYVAGDLLNDDTSKEVIKKTIDTFGHIHGVVLNAGVLEPVASIADANIDDWKKLYEINVLSPLSLASKAIPYLRFTSGRLVFVSSGASVSNYRGWGAYGSSKAAINHLAASIAAEEPGLFSISIAPGVVDTDMQVQIREKHKPNMSEENHKKFTTLKETGQLLPAHVPAAVLANLALYGQGDDINGKYLRYNALELDSYK</sequence>
<keyword evidence="2" id="KW-1185">Reference proteome</keyword>
<dbReference type="EMBL" id="QVQA01000171">
    <property type="protein sequence ID" value="KAF5094289.1"/>
    <property type="molecule type" value="Genomic_DNA"/>
</dbReference>
<dbReference type="Proteomes" id="UP000744676">
    <property type="component" value="Unassembled WGS sequence"/>
</dbReference>
<evidence type="ECO:0000313" key="2">
    <source>
        <dbReference type="Proteomes" id="UP000744676"/>
    </source>
</evidence>
<name>A0ACB6V0P0_9ASCO</name>
<accession>A0ACB6V0P0</accession>
<gene>
    <name evidence="1" type="ORF">D0Z00_003615</name>
</gene>
<organism evidence="1 2">
    <name type="scientific">Geotrichum galactomycetum</name>
    <dbReference type="NCBI Taxonomy" id="27317"/>
    <lineage>
        <taxon>Eukaryota</taxon>
        <taxon>Fungi</taxon>
        <taxon>Dikarya</taxon>
        <taxon>Ascomycota</taxon>
        <taxon>Saccharomycotina</taxon>
        <taxon>Dipodascomycetes</taxon>
        <taxon>Dipodascales</taxon>
        <taxon>Dipodascaceae</taxon>
        <taxon>Geotrichum</taxon>
    </lineage>
</organism>
<reference evidence="1 2" key="1">
    <citation type="journal article" date="2020" name="Front. Microbiol.">
        <title>Phenotypic and Genetic Characterization of the Cheese Ripening Yeast Geotrichum candidum.</title>
        <authorList>
            <person name="Perkins V."/>
            <person name="Vignola S."/>
            <person name="Lessard M.H."/>
            <person name="Plante P.L."/>
            <person name="Corbeil J."/>
            <person name="Dugat-Bony E."/>
            <person name="Frenette M."/>
            <person name="Labrie S."/>
        </authorList>
    </citation>
    <scope>NUCLEOTIDE SEQUENCE [LARGE SCALE GENOMIC DNA]</scope>
    <source>
        <strain evidence="1 2">LMA-1147</strain>
    </source>
</reference>
<proteinExistence type="predicted"/>